<keyword evidence="1" id="KW-0472">Membrane</keyword>
<gene>
    <name evidence="2" type="ORF">ENW00_09520</name>
</gene>
<comment type="caution">
    <text evidence="2">The sequence shown here is derived from an EMBL/GenBank/DDBJ whole genome shotgun (WGS) entry which is preliminary data.</text>
</comment>
<reference evidence="2" key="1">
    <citation type="journal article" date="2020" name="mSystems">
        <title>Genome- and Community-Level Interaction Insights into Carbon Utilization and Element Cycling Functions of Hydrothermarchaeota in Hydrothermal Sediment.</title>
        <authorList>
            <person name="Zhou Z."/>
            <person name="Liu Y."/>
            <person name="Xu W."/>
            <person name="Pan J."/>
            <person name="Luo Z.H."/>
            <person name="Li M."/>
        </authorList>
    </citation>
    <scope>NUCLEOTIDE SEQUENCE [LARGE SCALE GENOMIC DNA]</scope>
    <source>
        <strain evidence="2">SpSt-81</strain>
    </source>
</reference>
<dbReference type="PANTHER" id="PTHR34351:SF1">
    <property type="entry name" value="SLR1927 PROTEIN"/>
    <property type="match status" value="1"/>
</dbReference>
<keyword evidence="1" id="KW-1133">Transmembrane helix</keyword>
<accession>A0A7C3RL72</accession>
<protein>
    <submittedName>
        <fullName evidence="2">DUF58 domain-containing protein</fullName>
    </submittedName>
</protein>
<sequence length="366" mass="42641">MIYINFTPLGFLLFFLDVIILLVSINVYSVPVILMSSFIFSLFLWNLLELILQPLFLTLEIKTPKLVMEGTSENICVFIENKGNIPKSQIYVLLGKDKVFVGGLSRKEKKEISLMYNFEKRGVTSFNKLRVKFTGSLGLLYLYKKYGVNGISYVYPLYYPLSKDLYLIGEGGTKTSFSIPSVQGEEFHSLRDYQPQDPLKVIAWKASAKKGKLLSKSFEKLTRKEIYILIDNKIGKKDKVAEKEFDELLRFVHSIALLSFFLNTKLFIRALTDKEYINLKNIEDLRIYLAEMDLKENSKEDCSYDHNKVDLVFSLDYLFWDGKISHKNFIGVEFHEENIFSKNFMIYTLKEDPQEFLNRFLFITQA</sequence>
<organism evidence="2">
    <name type="scientific">Dictyoglomus thermophilum</name>
    <dbReference type="NCBI Taxonomy" id="14"/>
    <lineage>
        <taxon>Bacteria</taxon>
        <taxon>Pseudomonadati</taxon>
        <taxon>Dictyoglomota</taxon>
        <taxon>Dictyoglomia</taxon>
        <taxon>Dictyoglomales</taxon>
        <taxon>Dictyoglomaceae</taxon>
        <taxon>Dictyoglomus</taxon>
    </lineage>
</organism>
<name>A0A7C3RL72_DICTH</name>
<evidence type="ECO:0000313" key="2">
    <source>
        <dbReference type="EMBL" id="HFX14359.1"/>
    </source>
</evidence>
<proteinExistence type="predicted"/>
<keyword evidence="1" id="KW-0812">Transmembrane</keyword>
<evidence type="ECO:0000256" key="1">
    <source>
        <dbReference type="SAM" id="Phobius"/>
    </source>
</evidence>
<dbReference type="AlphaFoldDB" id="A0A7C3RL72"/>
<feature type="transmembrane region" description="Helical" evidence="1">
    <location>
        <begin position="6"/>
        <end position="25"/>
    </location>
</feature>
<dbReference type="PANTHER" id="PTHR34351">
    <property type="entry name" value="SLR1927 PROTEIN-RELATED"/>
    <property type="match status" value="1"/>
</dbReference>
<dbReference type="EMBL" id="DTIN01000044">
    <property type="protein sequence ID" value="HFX14359.1"/>
    <property type="molecule type" value="Genomic_DNA"/>
</dbReference>